<proteinExistence type="predicted"/>
<dbReference type="PROSITE" id="PS50072">
    <property type="entry name" value="CSA_PPIASE_2"/>
    <property type="match status" value="1"/>
</dbReference>
<dbReference type="InterPro" id="IPR002130">
    <property type="entry name" value="Cyclophilin-type_PPIase_dom"/>
</dbReference>
<dbReference type="EMBL" id="CAFBNG010000077">
    <property type="protein sequence ID" value="CAB4939154.1"/>
    <property type="molecule type" value="Genomic_DNA"/>
</dbReference>
<dbReference type="PANTHER" id="PTHR45625">
    <property type="entry name" value="PEPTIDYL-PROLYL CIS-TRANS ISOMERASE-RELATED"/>
    <property type="match status" value="1"/>
</dbReference>
<evidence type="ECO:0000313" key="3">
    <source>
        <dbReference type="EMBL" id="CAB5010249.1"/>
    </source>
</evidence>
<name>A0A6J7J975_9ZZZZ</name>
<dbReference type="PANTHER" id="PTHR45625:SF3">
    <property type="entry name" value="PEPTIDYL-PROLYL CIS-TRANS ISOMERASE B-RELATED"/>
    <property type="match status" value="1"/>
</dbReference>
<dbReference type="CDD" id="cd00317">
    <property type="entry name" value="cyclophilin"/>
    <property type="match status" value="1"/>
</dbReference>
<dbReference type="InterPro" id="IPR044666">
    <property type="entry name" value="Cyclophilin_A-like"/>
</dbReference>
<dbReference type="PRINTS" id="PR00153">
    <property type="entry name" value="CSAPPISMRASE"/>
</dbReference>
<evidence type="ECO:0000259" key="1">
    <source>
        <dbReference type="PROSITE" id="PS50072"/>
    </source>
</evidence>
<evidence type="ECO:0000313" key="2">
    <source>
        <dbReference type="EMBL" id="CAB4939154.1"/>
    </source>
</evidence>
<dbReference type="AlphaFoldDB" id="A0A6J7J975"/>
<dbReference type="InterPro" id="IPR029000">
    <property type="entry name" value="Cyclophilin-like_dom_sf"/>
</dbReference>
<organism evidence="2">
    <name type="scientific">freshwater metagenome</name>
    <dbReference type="NCBI Taxonomy" id="449393"/>
    <lineage>
        <taxon>unclassified sequences</taxon>
        <taxon>metagenomes</taxon>
        <taxon>ecological metagenomes</taxon>
    </lineage>
</organism>
<gene>
    <name evidence="2" type="ORF">UFOPK3774_00531</name>
    <name evidence="3" type="ORF">UFOPK4049_00991</name>
</gene>
<dbReference type="SUPFAM" id="SSF50891">
    <property type="entry name" value="Cyclophilin-like"/>
    <property type="match status" value="1"/>
</dbReference>
<dbReference type="GO" id="GO:0003755">
    <property type="term" value="F:peptidyl-prolyl cis-trans isomerase activity"/>
    <property type="evidence" value="ECO:0007669"/>
    <property type="project" value="InterPro"/>
</dbReference>
<feature type="domain" description="PPIase cyclophilin-type" evidence="1">
    <location>
        <begin position="68"/>
        <end position="223"/>
    </location>
</feature>
<accession>A0A6J7J975</accession>
<protein>
    <submittedName>
        <fullName evidence="2">Unannotated protein</fullName>
    </submittedName>
</protein>
<dbReference type="Pfam" id="PF00160">
    <property type="entry name" value="Pro_isomerase"/>
    <property type="match status" value="1"/>
</dbReference>
<dbReference type="EMBL" id="CAFBPB010000142">
    <property type="protein sequence ID" value="CAB5010249.1"/>
    <property type="molecule type" value="Genomic_DNA"/>
</dbReference>
<reference evidence="2" key="1">
    <citation type="submission" date="2020-05" db="EMBL/GenBank/DDBJ databases">
        <authorList>
            <person name="Chiriac C."/>
            <person name="Salcher M."/>
            <person name="Ghai R."/>
            <person name="Kavagutti S V."/>
        </authorList>
    </citation>
    <scope>NUCLEOTIDE SEQUENCE</scope>
</reference>
<sequence>MKRVVIAIAILALAATGISSATAAPKKAAALSCKATTAKPQLNPKDVVPPTKEMSPLPTTFTLVTNCGNIVIKTVGSKAPITLTQLATLAKAGFYNKTVCHRLVNSGIFVLQCGDPTASGSGGPVNPNWRAYPDENLPFFSPRKYPAGTVAMANSGPYTNGSQFFLVYGDSFGLPANYTIWGTITSGLDIVKAIGAKGTKAPLFNGPNDGTPAQTVGIEKIIVN</sequence>
<dbReference type="Gene3D" id="2.40.100.10">
    <property type="entry name" value="Cyclophilin-like"/>
    <property type="match status" value="1"/>
</dbReference>